<feature type="transmembrane region" description="Helical" evidence="7">
    <location>
        <begin position="61"/>
        <end position="79"/>
    </location>
</feature>
<feature type="region of interest" description="Disordered" evidence="6">
    <location>
        <begin position="1"/>
        <end position="32"/>
    </location>
</feature>
<dbReference type="InterPro" id="IPR003018">
    <property type="entry name" value="GAF"/>
</dbReference>
<dbReference type="Pfam" id="PF01594">
    <property type="entry name" value="AI-2E_transport"/>
    <property type="match status" value="2"/>
</dbReference>
<feature type="transmembrane region" description="Helical" evidence="7">
    <location>
        <begin position="250"/>
        <end position="273"/>
    </location>
</feature>
<reference evidence="9 10" key="1">
    <citation type="journal article" date="2022" name="Res Sq">
        <title>Evolution of multicellular longitudinally dividing oral cavity symbionts (Neisseriaceae).</title>
        <authorList>
            <person name="Nyongesa S."/>
            <person name="Weber P."/>
            <person name="Bernet E."/>
            <person name="Pullido F."/>
            <person name="Nieckarz M."/>
            <person name="Delaby M."/>
            <person name="Nieves C."/>
            <person name="Viehboeck T."/>
            <person name="Krause N."/>
            <person name="Rivera-Millot A."/>
            <person name="Nakamura A."/>
            <person name="Vischer N."/>
            <person name="VanNieuwenhze M."/>
            <person name="Brun Y."/>
            <person name="Cava F."/>
            <person name="Bulgheresi S."/>
            <person name="Veyrier F."/>
        </authorList>
    </citation>
    <scope>NUCLEOTIDE SEQUENCE [LARGE SCALE GENOMIC DNA]</scope>
    <source>
        <strain evidence="9 10">SN4</strain>
    </source>
</reference>
<dbReference type="InterPro" id="IPR029016">
    <property type="entry name" value="GAF-like_dom_sf"/>
</dbReference>
<evidence type="ECO:0000256" key="6">
    <source>
        <dbReference type="SAM" id="MobiDB-lite"/>
    </source>
</evidence>
<dbReference type="SMART" id="SM00065">
    <property type="entry name" value="GAF"/>
    <property type="match status" value="1"/>
</dbReference>
<keyword evidence="3 7" id="KW-0812">Transmembrane</keyword>
<feature type="region of interest" description="Disordered" evidence="6">
    <location>
        <begin position="185"/>
        <end position="222"/>
    </location>
</feature>
<name>A0ABY4E385_9NEIS</name>
<dbReference type="Gene3D" id="3.30.450.40">
    <property type="match status" value="1"/>
</dbReference>
<dbReference type="RefSeq" id="WP_058356126.1">
    <property type="nucleotide sequence ID" value="NZ_CABKVG010000008.1"/>
</dbReference>
<evidence type="ECO:0000259" key="8">
    <source>
        <dbReference type="SMART" id="SM00065"/>
    </source>
</evidence>
<accession>A0ABY4E385</accession>
<feature type="transmembrane region" description="Helical" evidence="7">
    <location>
        <begin position="116"/>
        <end position="135"/>
    </location>
</feature>
<feature type="transmembrane region" description="Helical" evidence="7">
    <location>
        <begin position="318"/>
        <end position="340"/>
    </location>
</feature>
<gene>
    <name evidence="9" type="ORF">LVJ82_02995</name>
</gene>
<feature type="transmembrane region" description="Helical" evidence="7">
    <location>
        <begin position="403"/>
        <end position="436"/>
    </location>
</feature>
<dbReference type="PANTHER" id="PTHR43102:SF2">
    <property type="entry name" value="GAF DOMAIN-CONTAINING PROTEIN"/>
    <property type="match status" value="1"/>
</dbReference>
<evidence type="ECO:0000313" key="10">
    <source>
        <dbReference type="Proteomes" id="UP000832011"/>
    </source>
</evidence>
<evidence type="ECO:0000256" key="7">
    <source>
        <dbReference type="SAM" id="Phobius"/>
    </source>
</evidence>
<keyword evidence="5 7" id="KW-0472">Membrane</keyword>
<dbReference type="InterPro" id="IPR002549">
    <property type="entry name" value="AI-2E-like"/>
</dbReference>
<keyword evidence="10" id="KW-1185">Reference proteome</keyword>
<feature type="compositionally biased region" description="Low complexity" evidence="6">
    <location>
        <begin position="193"/>
        <end position="222"/>
    </location>
</feature>
<evidence type="ECO:0000256" key="2">
    <source>
        <dbReference type="ARBA" id="ARBA00009773"/>
    </source>
</evidence>
<evidence type="ECO:0000313" key="9">
    <source>
        <dbReference type="EMBL" id="UOO89969.1"/>
    </source>
</evidence>
<protein>
    <submittedName>
        <fullName evidence="9">AI-2E family transporter</fullName>
    </submittedName>
</protein>
<comment type="subcellular location">
    <subcellularLocation>
        <location evidence="1">Membrane</location>
        <topology evidence="1">Multi-pass membrane protein</topology>
    </subcellularLocation>
</comment>
<evidence type="ECO:0000256" key="1">
    <source>
        <dbReference type="ARBA" id="ARBA00004141"/>
    </source>
</evidence>
<dbReference type="SUPFAM" id="SSF55781">
    <property type="entry name" value="GAF domain-like"/>
    <property type="match status" value="1"/>
</dbReference>
<evidence type="ECO:0000256" key="4">
    <source>
        <dbReference type="ARBA" id="ARBA00022989"/>
    </source>
</evidence>
<sequence>MLPEPHTDHPAAPTSSSDEVLPQPAPEHGLHLDSTQSQQWELSLQSNLNAINKIASLVPSLRVLIGLSIAALIIVGLYFGRDLLIPLALATLFGFLLNPAVSWLKTKGVPRLAGILMVITVALGILMAGAAYLGMQLGNLSQELPTYQNTIRSKLQNLKTFSEGPSVWDGAISTFTVIKQTLSSERPVEHTPANKQQAAQKQAAAQQKSPSKQEAAAAKTTASDAETEAAIHAVRIAQADKSPIDEAITWLQAIANPIATAGIVLLFVILILLDRSDLRDRILRLLGSNLNSATDTLDEAAARIGTYLRMQLIVNLSYGIPMALGLWLIGVPAAILWGMVAVVMRFVPYVGPMLSSIFPLLLAFAVDPTWNMVLWTLGLIVVLELVSNNIIEPMLYGSSTGLSTLAIILAATFWTALWGPIGLILSTPLTACILVLARSIPSLKFIEILLGNAPVLDAPQRFYQRLLADNVEEALELAHADIEQDLPAPADVALVARKVTTFYDEVSIPAMRLFSNMHNDVATAEHRLRINSGLKQFVHEMRDEYPIPVGHAQASPRVLCVAARWEVDSKASDMLLHSLQLQGFQAEVLATPLLLQLSNLDQTVWQNHDVVCVSLFNPQPMAAARLLCRHIHKRWPHLRIIIVAWNADAHKLNTAMQQRFGVEVVVNTIQELSLHLQQWQRLDPAAPTPTTLPDNESERLAALRRSAVLQPPLLPLYAEWIQQARSAFDTADAQISWVDADWIYTPASSLLPPAEHHTETGVAREHSVCTYVVQHNEALVIADTARDPRFAEQTEFDHQRVRFYAGVPLRDKDGWVLGSLCVMDDEPRQISAEDLQVLQTMADDLMQTLRKQGHSDA</sequence>
<feature type="domain" description="GAF" evidence="8">
    <location>
        <begin position="712"/>
        <end position="853"/>
    </location>
</feature>
<proteinExistence type="inferred from homology"/>
<evidence type="ECO:0000256" key="5">
    <source>
        <dbReference type="ARBA" id="ARBA00023136"/>
    </source>
</evidence>
<feature type="transmembrane region" description="Helical" evidence="7">
    <location>
        <begin position="85"/>
        <end position="104"/>
    </location>
</feature>
<evidence type="ECO:0000256" key="3">
    <source>
        <dbReference type="ARBA" id="ARBA00022692"/>
    </source>
</evidence>
<comment type="similarity">
    <text evidence="2">Belongs to the autoinducer-2 exporter (AI-2E) (TC 2.A.86) family.</text>
</comment>
<organism evidence="9 10">
    <name type="scientific">Vitreoscilla massiliensis</name>
    <dbReference type="NCBI Taxonomy" id="1689272"/>
    <lineage>
        <taxon>Bacteria</taxon>
        <taxon>Pseudomonadati</taxon>
        <taxon>Pseudomonadota</taxon>
        <taxon>Betaproteobacteria</taxon>
        <taxon>Neisseriales</taxon>
        <taxon>Neisseriaceae</taxon>
        <taxon>Vitreoscilla</taxon>
    </lineage>
</organism>
<dbReference type="EMBL" id="CP091511">
    <property type="protein sequence ID" value="UOO89969.1"/>
    <property type="molecule type" value="Genomic_DNA"/>
</dbReference>
<dbReference type="Pfam" id="PF01590">
    <property type="entry name" value="GAF"/>
    <property type="match status" value="1"/>
</dbReference>
<dbReference type="PANTHER" id="PTHR43102">
    <property type="entry name" value="SLR1143 PROTEIN"/>
    <property type="match status" value="1"/>
</dbReference>
<dbReference type="Proteomes" id="UP000832011">
    <property type="component" value="Chromosome"/>
</dbReference>
<keyword evidence="4 7" id="KW-1133">Transmembrane helix</keyword>